<evidence type="ECO:0000313" key="5">
    <source>
        <dbReference type="Proteomes" id="UP001165289"/>
    </source>
</evidence>
<dbReference type="AlphaFoldDB" id="A0AAV7K6E1"/>
<sequence length="270" mass="30667">MRSLTIFSFLLLIAINSAQFVRFSLPESSITYFICQLHAPSGLNFSATVPSLSLNSNDNYFYFDEVDDHLDPLRYHGYHIPDFSLEMLSGFIQVMNFQDEDFENISCFQYLNDDTLMQHHLSMNYLLQPGELTTTTPVVHPSDNLPTTQLPISYMPPTSMTNNIPESQIWKYLAISLAVILILFLCCCVVRGCIALLLIFSYFISILRHNSCSYDARNDGSIAPSLIESKILVDTAEHVHVELGDINPLTNSHDPDFHPDDRQEDESNQT</sequence>
<keyword evidence="2" id="KW-0812">Transmembrane</keyword>
<accession>A0AAV7K6E1</accession>
<protein>
    <submittedName>
        <fullName evidence="4">Uncharacterized protein</fullName>
    </submittedName>
</protein>
<feature type="chain" id="PRO_5043496424" evidence="3">
    <location>
        <begin position="19"/>
        <end position="270"/>
    </location>
</feature>
<organism evidence="4 5">
    <name type="scientific">Oopsacas minuta</name>
    <dbReference type="NCBI Taxonomy" id="111878"/>
    <lineage>
        <taxon>Eukaryota</taxon>
        <taxon>Metazoa</taxon>
        <taxon>Porifera</taxon>
        <taxon>Hexactinellida</taxon>
        <taxon>Hexasterophora</taxon>
        <taxon>Lyssacinosida</taxon>
        <taxon>Leucopsacidae</taxon>
        <taxon>Oopsacas</taxon>
    </lineage>
</organism>
<evidence type="ECO:0000256" key="3">
    <source>
        <dbReference type="SAM" id="SignalP"/>
    </source>
</evidence>
<gene>
    <name evidence="4" type="ORF">LOD99_16170</name>
</gene>
<comment type="caution">
    <text evidence="4">The sequence shown here is derived from an EMBL/GenBank/DDBJ whole genome shotgun (WGS) entry which is preliminary data.</text>
</comment>
<reference evidence="4 5" key="1">
    <citation type="journal article" date="2023" name="BMC Biol.">
        <title>The compact genome of the sponge Oopsacas minuta (Hexactinellida) is lacking key metazoan core genes.</title>
        <authorList>
            <person name="Santini S."/>
            <person name="Schenkelaars Q."/>
            <person name="Jourda C."/>
            <person name="Duchesne M."/>
            <person name="Belahbib H."/>
            <person name="Rocher C."/>
            <person name="Selva M."/>
            <person name="Riesgo A."/>
            <person name="Vervoort M."/>
            <person name="Leys S.P."/>
            <person name="Kodjabachian L."/>
            <person name="Le Bivic A."/>
            <person name="Borchiellini C."/>
            <person name="Claverie J.M."/>
            <person name="Renard E."/>
        </authorList>
    </citation>
    <scope>NUCLEOTIDE SEQUENCE [LARGE SCALE GENOMIC DNA]</scope>
    <source>
        <strain evidence="4">SPO-2</strain>
    </source>
</reference>
<name>A0AAV7K6E1_9METZ</name>
<feature type="signal peptide" evidence="3">
    <location>
        <begin position="1"/>
        <end position="18"/>
    </location>
</feature>
<feature type="transmembrane region" description="Helical" evidence="2">
    <location>
        <begin position="169"/>
        <end position="200"/>
    </location>
</feature>
<dbReference type="EMBL" id="JAKMXF010000133">
    <property type="protein sequence ID" value="KAI6656867.1"/>
    <property type="molecule type" value="Genomic_DNA"/>
</dbReference>
<feature type="region of interest" description="Disordered" evidence="1">
    <location>
        <begin position="246"/>
        <end position="270"/>
    </location>
</feature>
<keyword evidence="5" id="KW-1185">Reference proteome</keyword>
<keyword evidence="3" id="KW-0732">Signal</keyword>
<keyword evidence="2" id="KW-0472">Membrane</keyword>
<proteinExistence type="predicted"/>
<dbReference type="Proteomes" id="UP001165289">
    <property type="component" value="Unassembled WGS sequence"/>
</dbReference>
<evidence type="ECO:0000313" key="4">
    <source>
        <dbReference type="EMBL" id="KAI6656867.1"/>
    </source>
</evidence>
<keyword evidence="2" id="KW-1133">Transmembrane helix</keyword>
<evidence type="ECO:0000256" key="2">
    <source>
        <dbReference type="SAM" id="Phobius"/>
    </source>
</evidence>
<evidence type="ECO:0000256" key="1">
    <source>
        <dbReference type="SAM" id="MobiDB-lite"/>
    </source>
</evidence>